<dbReference type="Proteomes" id="UP000323188">
    <property type="component" value="Unassembled WGS sequence"/>
</dbReference>
<comment type="caution">
    <text evidence="1">The sequence shown here is derived from an EMBL/GenBank/DDBJ whole genome shotgun (WGS) entry which is preliminary data.</text>
</comment>
<dbReference type="EMBL" id="VUOE01000002">
    <property type="protein sequence ID" value="KAA2217466.1"/>
    <property type="molecule type" value="Genomic_DNA"/>
</dbReference>
<name>A0A5B2TS90_9FLAO</name>
<dbReference type="AlphaFoldDB" id="A0A5B2TS90"/>
<dbReference type="RefSeq" id="WP_154920186.1">
    <property type="nucleotide sequence ID" value="NZ_VUOE01000002.1"/>
</dbReference>
<protein>
    <recommendedName>
        <fullName evidence="3">Aminotransferase class I/II-fold pyridoxal phosphate-dependent enzyme</fullName>
    </recommendedName>
</protein>
<organism evidence="1 2">
    <name type="scientific">Maribacter flavus</name>
    <dbReference type="NCBI Taxonomy" id="1658664"/>
    <lineage>
        <taxon>Bacteria</taxon>
        <taxon>Pseudomonadati</taxon>
        <taxon>Bacteroidota</taxon>
        <taxon>Flavobacteriia</taxon>
        <taxon>Flavobacteriales</taxon>
        <taxon>Flavobacteriaceae</taxon>
        <taxon>Maribacter</taxon>
    </lineage>
</organism>
<evidence type="ECO:0000313" key="2">
    <source>
        <dbReference type="Proteomes" id="UP000323188"/>
    </source>
</evidence>
<reference evidence="1 2" key="1">
    <citation type="submission" date="2019-09" db="EMBL/GenBank/DDBJ databases">
        <authorList>
            <person name="Khan S.A."/>
            <person name="Jeon C.O."/>
            <person name="Chun B.H."/>
            <person name="Jeong S.E."/>
        </authorList>
    </citation>
    <scope>NUCLEOTIDE SEQUENCE [LARGE SCALE GENOMIC DNA]</scope>
    <source>
        <strain evidence="1 2">KCTC 42508</strain>
    </source>
</reference>
<proteinExistence type="predicted"/>
<sequence>MKSNIIGYGSFFHKTDLKKLPAVSNSFLNGYQLFYAGRYALKYVFDALLENYDSAHIWLPQYYCPFVKEWLETAYSNLKYYDIDPFDPHAQIDYSTFSTKDIVLANNYWGLKKNTVPTGARPLIVEDHSHGWLSPGCIESEADLCIASLRKTVPLPLGGIAWKPVRSSLQLSLPQLKSLSNTHEMEVAWELVDTAMTLKANCTTEKDKTQFLKDYGKGEQFLRTTQEILPLNPDHKKVMAQALCKDYNAYKLKNWDTMLALLKGNDAFKVLPKAQGIPFGLLLAFKKEDDLKRLKQHLISKTIYPAELWPKNNIHQDYKFLLNIHIDFRYGKADIAYIASAINEWNN</sequence>
<accession>A0A5B2TS90</accession>
<gene>
    <name evidence="1" type="ORF">F0361_16125</name>
</gene>
<evidence type="ECO:0008006" key="3">
    <source>
        <dbReference type="Google" id="ProtNLM"/>
    </source>
</evidence>
<evidence type="ECO:0000313" key="1">
    <source>
        <dbReference type="EMBL" id="KAA2217466.1"/>
    </source>
</evidence>